<dbReference type="Proteomes" id="UP000261640">
    <property type="component" value="Unplaced"/>
</dbReference>
<organism evidence="4 5">
    <name type="scientific">Mastacembelus armatus</name>
    <name type="common">zig-zag eel</name>
    <dbReference type="NCBI Taxonomy" id="205130"/>
    <lineage>
        <taxon>Eukaryota</taxon>
        <taxon>Metazoa</taxon>
        <taxon>Chordata</taxon>
        <taxon>Craniata</taxon>
        <taxon>Vertebrata</taxon>
        <taxon>Euteleostomi</taxon>
        <taxon>Actinopterygii</taxon>
        <taxon>Neopterygii</taxon>
        <taxon>Teleostei</taxon>
        <taxon>Neoteleostei</taxon>
        <taxon>Acanthomorphata</taxon>
        <taxon>Anabantaria</taxon>
        <taxon>Synbranchiformes</taxon>
        <taxon>Mastacembelidae</taxon>
        <taxon>Mastacembelus</taxon>
    </lineage>
</organism>
<dbReference type="InterPro" id="IPR001878">
    <property type="entry name" value="Znf_CCHC"/>
</dbReference>
<dbReference type="SMART" id="SM00343">
    <property type="entry name" value="ZnF_C2HC"/>
    <property type="match status" value="2"/>
</dbReference>
<dbReference type="AlphaFoldDB" id="A0A3Q3LL16"/>
<reference evidence="4" key="1">
    <citation type="submission" date="2025-08" db="UniProtKB">
        <authorList>
            <consortium name="Ensembl"/>
        </authorList>
    </citation>
    <scope>IDENTIFICATION</scope>
</reference>
<dbReference type="Ensembl" id="ENSMAMT00000015272.2">
    <property type="protein sequence ID" value="ENSMAMP00000014858.1"/>
    <property type="gene ID" value="ENSMAMG00000010091.2"/>
</dbReference>
<dbReference type="PROSITE" id="PS50158">
    <property type="entry name" value="ZF_CCHC"/>
    <property type="match status" value="2"/>
</dbReference>
<proteinExistence type="predicted"/>
<evidence type="ECO:0000256" key="2">
    <source>
        <dbReference type="SAM" id="MobiDB-lite"/>
    </source>
</evidence>
<dbReference type="InterPro" id="IPR036875">
    <property type="entry name" value="Znf_CCHC_sf"/>
</dbReference>
<dbReference type="Gene3D" id="4.10.60.10">
    <property type="entry name" value="Zinc finger, CCHC-type"/>
    <property type="match status" value="1"/>
</dbReference>
<keyword evidence="1" id="KW-0479">Metal-binding</keyword>
<feature type="domain" description="CCHC-type" evidence="3">
    <location>
        <begin position="60"/>
        <end position="75"/>
    </location>
</feature>
<dbReference type="SUPFAM" id="SSF57756">
    <property type="entry name" value="Retrovirus zinc finger-like domains"/>
    <property type="match status" value="1"/>
</dbReference>
<keyword evidence="5" id="KW-1185">Reference proteome</keyword>
<evidence type="ECO:0000313" key="4">
    <source>
        <dbReference type="Ensembl" id="ENSMAMP00000014858.1"/>
    </source>
</evidence>
<evidence type="ECO:0000313" key="5">
    <source>
        <dbReference type="Proteomes" id="UP000261640"/>
    </source>
</evidence>
<protein>
    <recommendedName>
        <fullName evidence="3">CCHC-type domain-containing protein</fullName>
    </recommendedName>
</protein>
<dbReference type="GO" id="GO:0003676">
    <property type="term" value="F:nucleic acid binding"/>
    <property type="evidence" value="ECO:0007669"/>
    <property type="project" value="InterPro"/>
</dbReference>
<dbReference type="Pfam" id="PF00098">
    <property type="entry name" value="zf-CCHC"/>
    <property type="match status" value="2"/>
</dbReference>
<name>A0A3Q3LL16_9TELE</name>
<accession>A0A3Q3LL16</accession>
<dbReference type="InParanoid" id="A0A3Q3LL16"/>
<evidence type="ECO:0000256" key="1">
    <source>
        <dbReference type="PROSITE-ProRule" id="PRU00047"/>
    </source>
</evidence>
<feature type="compositionally biased region" description="Polar residues" evidence="2">
    <location>
        <begin position="1"/>
        <end position="10"/>
    </location>
</feature>
<keyword evidence="1" id="KW-0863">Zinc-finger</keyword>
<sequence length="81" mass="9218">MLHSATNQTYYRREGGRRGRGQRRGNFKNANTDNRRSKDVCFRCGKEGHWARDCNSTLGRCPHCQRTGHRAAECPVAPQGN</sequence>
<keyword evidence="1" id="KW-0862">Zinc</keyword>
<reference evidence="4" key="2">
    <citation type="submission" date="2025-09" db="UniProtKB">
        <authorList>
            <consortium name="Ensembl"/>
        </authorList>
    </citation>
    <scope>IDENTIFICATION</scope>
</reference>
<evidence type="ECO:0000259" key="3">
    <source>
        <dbReference type="PROSITE" id="PS50158"/>
    </source>
</evidence>
<dbReference type="GO" id="GO:0008270">
    <property type="term" value="F:zinc ion binding"/>
    <property type="evidence" value="ECO:0007669"/>
    <property type="project" value="UniProtKB-KW"/>
</dbReference>
<feature type="domain" description="CCHC-type" evidence="3">
    <location>
        <begin position="41"/>
        <end position="54"/>
    </location>
</feature>
<feature type="region of interest" description="Disordered" evidence="2">
    <location>
        <begin position="1"/>
        <end position="34"/>
    </location>
</feature>